<dbReference type="Proteomes" id="UP000824998">
    <property type="component" value="Unassembled WGS sequence"/>
</dbReference>
<evidence type="ECO:0000256" key="4">
    <source>
        <dbReference type="ARBA" id="ARBA00023002"/>
    </source>
</evidence>
<keyword evidence="8" id="KW-0812">Transmembrane</keyword>
<dbReference type="SUPFAM" id="SSF48264">
    <property type="entry name" value="Cytochrome P450"/>
    <property type="match status" value="1"/>
</dbReference>
<dbReference type="GO" id="GO:0004497">
    <property type="term" value="F:monooxygenase activity"/>
    <property type="evidence" value="ECO:0007669"/>
    <property type="project" value="UniProtKB-KW"/>
</dbReference>
<dbReference type="InterPro" id="IPR036396">
    <property type="entry name" value="Cyt_P450_sf"/>
</dbReference>
<accession>A0A9P7YLA9</accession>
<evidence type="ECO:0000256" key="8">
    <source>
        <dbReference type="SAM" id="Phobius"/>
    </source>
</evidence>
<evidence type="ECO:0000256" key="6">
    <source>
        <dbReference type="ARBA" id="ARBA00023033"/>
    </source>
</evidence>
<dbReference type="PANTHER" id="PTHR24305:SF187">
    <property type="entry name" value="P450, PUTATIVE (EUROFUNG)-RELATED"/>
    <property type="match status" value="1"/>
</dbReference>
<dbReference type="PRINTS" id="PR00463">
    <property type="entry name" value="EP450I"/>
</dbReference>
<sequence length="543" mass="60849">MSTDETSTLRVLLGSSVAAGIFLHQIAKNVDIDRRPLSILGSVITTHFLAAYGLQHFSEVYGSFWSSNLVAALVVTTTLTTLWTSILLYRAFFHPLKNFPGPFGAKLSKFWSLSQVVKSKVRYYTVVNELHHQYGDYVRTGPRELMVFNTGALNPVLGTRRVKGPFYGALEKSLHTNQDDAFHKKRRKVWDMAFKKTLQDYGPSIEEFTESLLERFESTAGKPVVINELTLHYSYDVMSSLAFGASTNFIQGKASETASTILSNIKEGIVAIGLLSHIPWMLNVAETLSFIGPMKMFKSWSKQMVTERREMSNPKPDIMGYLLAHTQDDAEGRAILNAESRLIISAGSDTTATTLTVLFIMLAHFQDLQKSVREEVARTFKDGSYTCAEPQSILDAFVNEGLRIQPPVLFASQRISPKGGLQLSDGVIIPEGTVILPGTYQIHNDERYFPRPDEFIPERWTTKPELIADKSAFIPFSMGPYKCPGKSVAMMELRSVIAKTISKFDVSFPETTEFTLKEFFGNVKDHFTAGLPKTKLVFTRRIE</sequence>
<feature type="transmembrane region" description="Helical" evidence="8">
    <location>
        <begin position="69"/>
        <end position="89"/>
    </location>
</feature>
<evidence type="ECO:0000313" key="9">
    <source>
        <dbReference type="EMBL" id="KAG9235686.1"/>
    </source>
</evidence>
<dbReference type="InterPro" id="IPR001128">
    <property type="entry name" value="Cyt_P450"/>
</dbReference>
<keyword evidence="5 7" id="KW-0408">Iron</keyword>
<comment type="caution">
    <text evidence="9">The sequence shown here is derived from an EMBL/GenBank/DDBJ whole genome shotgun (WGS) entry which is preliminary data.</text>
</comment>
<keyword evidence="8" id="KW-1133">Transmembrane helix</keyword>
<dbReference type="PRINTS" id="PR00385">
    <property type="entry name" value="P450"/>
</dbReference>
<proteinExistence type="inferred from homology"/>
<keyword evidence="10" id="KW-1185">Reference proteome</keyword>
<dbReference type="AlphaFoldDB" id="A0A9P7YLA9"/>
<dbReference type="PANTHER" id="PTHR24305">
    <property type="entry name" value="CYTOCHROME P450"/>
    <property type="match status" value="1"/>
</dbReference>
<comment type="cofactor">
    <cofactor evidence="1 7">
        <name>heme</name>
        <dbReference type="ChEBI" id="CHEBI:30413"/>
    </cofactor>
</comment>
<reference evidence="9" key="1">
    <citation type="journal article" date="2021" name="IMA Fungus">
        <title>Genomic characterization of three marine fungi, including Emericellopsis atlantica sp. nov. with signatures of a generalist lifestyle and marine biomass degradation.</title>
        <authorList>
            <person name="Hagestad O.C."/>
            <person name="Hou L."/>
            <person name="Andersen J.H."/>
            <person name="Hansen E.H."/>
            <person name="Altermark B."/>
            <person name="Li C."/>
            <person name="Kuhnert E."/>
            <person name="Cox R.J."/>
            <person name="Crous P.W."/>
            <person name="Spatafora J.W."/>
            <person name="Lail K."/>
            <person name="Amirebrahimi M."/>
            <person name="Lipzen A."/>
            <person name="Pangilinan J."/>
            <person name="Andreopoulos W."/>
            <person name="Hayes R.D."/>
            <person name="Ng V."/>
            <person name="Grigoriev I.V."/>
            <person name="Jackson S.A."/>
            <person name="Sutton T.D.S."/>
            <person name="Dobson A.D.W."/>
            <person name="Rama T."/>
        </authorList>
    </citation>
    <scope>NUCLEOTIDE SEQUENCE</scope>
    <source>
        <strain evidence="9">TRa018bII</strain>
    </source>
</reference>
<protein>
    <submittedName>
        <fullName evidence="9">Benzoate 4-monooxygenase cytochrome P450</fullName>
    </submittedName>
</protein>
<evidence type="ECO:0000256" key="2">
    <source>
        <dbReference type="ARBA" id="ARBA00010617"/>
    </source>
</evidence>
<organism evidence="9 10">
    <name type="scientific">Amylocarpus encephaloides</name>
    <dbReference type="NCBI Taxonomy" id="45428"/>
    <lineage>
        <taxon>Eukaryota</taxon>
        <taxon>Fungi</taxon>
        <taxon>Dikarya</taxon>
        <taxon>Ascomycota</taxon>
        <taxon>Pezizomycotina</taxon>
        <taxon>Leotiomycetes</taxon>
        <taxon>Helotiales</taxon>
        <taxon>Helotiales incertae sedis</taxon>
        <taxon>Amylocarpus</taxon>
    </lineage>
</organism>
<dbReference type="GO" id="GO:0020037">
    <property type="term" value="F:heme binding"/>
    <property type="evidence" value="ECO:0007669"/>
    <property type="project" value="InterPro"/>
</dbReference>
<keyword evidence="7" id="KW-0349">Heme</keyword>
<evidence type="ECO:0000256" key="5">
    <source>
        <dbReference type="ARBA" id="ARBA00023004"/>
    </source>
</evidence>
<gene>
    <name evidence="9" type="ORF">BJ875DRAFT_264126</name>
</gene>
<dbReference type="OrthoDB" id="6692864at2759"/>
<dbReference type="InterPro" id="IPR050121">
    <property type="entry name" value="Cytochrome_P450_monoxygenase"/>
</dbReference>
<dbReference type="GO" id="GO:0005506">
    <property type="term" value="F:iron ion binding"/>
    <property type="evidence" value="ECO:0007669"/>
    <property type="project" value="InterPro"/>
</dbReference>
<feature type="binding site" description="axial binding residue" evidence="7">
    <location>
        <position position="483"/>
    </location>
    <ligand>
        <name>heme</name>
        <dbReference type="ChEBI" id="CHEBI:30413"/>
    </ligand>
    <ligandPart>
        <name>Fe</name>
        <dbReference type="ChEBI" id="CHEBI:18248"/>
    </ligandPart>
</feature>
<name>A0A9P7YLA9_9HELO</name>
<dbReference type="EMBL" id="MU251425">
    <property type="protein sequence ID" value="KAG9235686.1"/>
    <property type="molecule type" value="Genomic_DNA"/>
</dbReference>
<dbReference type="Gene3D" id="1.10.630.10">
    <property type="entry name" value="Cytochrome P450"/>
    <property type="match status" value="1"/>
</dbReference>
<feature type="transmembrane region" description="Helical" evidence="8">
    <location>
        <begin position="6"/>
        <end position="27"/>
    </location>
</feature>
<dbReference type="CDD" id="cd11061">
    <property type="entry name" value="CYP67-like"/>
    <property type="match status" value="1"/>
</dbReference>
<dbReference type="Pfam" id="PF00067">
    <property type="entry name" value="p450"/>
    <property type="match status" value="1"/>
</dbReference>
<evidence type="ECO:0000256" key="1">
    <source>
        <dbReference type="ARBA" id="ARBA00001971"/>
    </source>
</evidence>
<keyword evidence="6" id="KW-0503">Monooxygenase</keyword>
<keyword evidence="8" id="KW-0472">Membrane</keyword>
<feature type="transmembrane region" description="Helical" evidence="8">
    <location>
        <begin position="39"/>
        <end position="57"/>
    </location>
</feature>
<dbReference type="GO" id="GO:0016705">
    <property type="term" value="F:oxidoreductase activity, acting on paired donors, with incorporation or reduction of molecular oxygen"/>
    <property type="evidence" value="ECO:0007669"/>
    <property type="project" value="InterPro"/>
</dbReference>
<evidence type="ECO:0000313" key="10">
    <source>
        <dbReference type="Proteomes" id="UP000824998"/>
    </source>
</evidence>
<evidence type="ECO:0000256" key="7">
    <source>
        <dbReference type="PIRSR" id="PIRSR602401-1"/>
    </source>
</evidence>
<dbReference type="InterPro" id="IPR002401">
    <property type="entry name" value="Cyt_P450_E_grp-I"/>
</dbReference>
<keyword evidence="3 7" id="KW-0479">Metal-binding</keyword>
<keyword evidence="4" id="KW-0560">Oxidoreductase</keyword>
<evidence type="ECO:0000256" key="3">
    <source>
        <dbReference type="ARBA" id="ARBA00022723"/>
    </source>
</evidence>
<comment type="similarity">
    <text evidence="2">Belongs to the cytochrome P450 family.</text>
</comment>